<dbReference type="Gene3D" id="2.130.10.10">
    <property type="entry name" value="YVTN repeat-like/Quinoprotein amine dehydrogenase"/>
    <property type="match status" value="1"/>
</dbReference>
<protein>
    <submittedName>
        <fullName evidence="3">PQQ-binding-like beta-propeller repeat protein</fullName>
    </submittedName>
</protein>
<dbReference type="InterPro" id="IPR015943">
    <property type="entry name" value="WD40/YVTN_repeat-like_dom_sf"/>
</dbReference>
<evidence type="ECO:0000259" key="2">
    <source>
        <dbReference type="Pfam" id="PF13360"/>
    </source>
</evidence>
<dbReference type="EMBL" id="JAFREP010000027">
    <property type="protein sequence ID" value="MBO1321759.1"/>
    <property type="molecule type" value="Genomic_DNA"/>
</dbReference>
<dbReference type="Proteomes" id="UP000664417">
    <property type="component" value="Unassembled WGS sequence"/>
</dbReference>
<dbReference type="InterPro" id="IPR002372">
    <property type="entry name" value="PQQ_rpt_dom"/>
</dbReference>
<feature type="domain" description="Pyrrolo-quinoline quinone repeat" evidence="2">
    <location>
        <begin position="122"/>
        <end position="334"/>
    </location>
</feature>
<dbReference type="PANTHER" id="PTHR34512">
    <property type="entry name" value="CELL SURFACE PROTEIN"/>
    <property type="match status" value="1"/>
</dbReference>
<dbReference type="PANTHER" id="PTHR34512:SF30">
    <property type="entry name" value="OUTER MEMBRANE PROTEIN ASSEMBLY FACTOR BAMB"/>
    <property type="match status" value="1"/>
</dbReference>
<gene>
    <name evidence="3" type="ORF">J3U88_24990</name>
</gene>
<dbReference type="InterPro" id="IPR018391">
    <property type="entry name" value="PQQ_b-propeller_rpt"/>
</dbReference>
<evidence type="ECO:0000256" key="1">
    <source>
        <dbReference type="SAM" id="SignalP"/>
    </source>
</evidence>
<comment type="caution">
    <text evidence="3">The sequence shown here is derived from an EMBL/GenBank/DDBJ whole genome shotgun (WGS) entry which is preliminary data.</text>
</comment>
<feature type="signal peptide" evidence="1">
    <location>
        <begin position="1"/>
        <end position="21"/>
    </location>
</feature>
<organism evidence="3 4">
    <name type="scientific">Acanthopleuribacter pedis</name>
    <dbReference type="NCBI Taxonomy" id="442870"/>
    <lineage>
        <taxon>Bacteria</taxon>
        <taxon>Pseudomonadati</taxon>
        <taxon>Acidobacteriota</taxon>
        <taxon>Holophagae</taxon>
        <taxon>Acanthopleuribacterales</taxon>
        <taxon>Acanthopleuribacteraceae</taxon>
        <taxon>Acanthopleuribacter</taxon>
    </lineage>
</organism>
<dbReference type="SMART" id="SM00564">
    <property type="entry name" value="PQQ"/>
    <property type="match status" value="4"/>
</dbReference>
<proteinExistence type="predicted"/>
<dbReference type="AlphaFoldDB" id="A0A8J7QCU3"/>
<name>A0A8J7QCU3_9BACT</name>
<sequence>MRGMFATMIALVCCLGFAVIAADSTDFRGPDRNGIFTAETGLLKQWPEAGPKRMWTAEGLGQGYASVTVVGGKVYTTGKFGDSGALFAFDNKGKQLWRTDYGDEFHGSGYPGSRTTPTYYKGSLYLMTSLGTVVAADAETGKIKWKVDVLARFGEGQKAESLLPKFGIAESLLVVDDQLICTPGTKKAVMAALSLKDGQTLWTTPGNDEISAYCSPRLYEDGGHRFILTMTAASMIAVNPKDGALIFRQSYPATYNIHAVSPVWQDGYIYVSDGYGQGGSCFKLADDGKSVSLAWREKTLDIHHGGTVLVDGVIYGASNSKHWISLDLKTGKVLETVRRQGKGALIYADGRLIGYTEKGEVVMAKPNKGKIEVVSRFEMKEGSGHHWSHPVVNKGTLYVRHGKVLAAFDVRAN</sequence>
<accession>A0A8J7QCU3</accession>
<evidence type="ECO:0000313" key="4">
    <source>
        <dbReference type="Proteomes" id="UP000664417"/>
    </source>
</evidence>
<reference evidence="3" key="1">
    <citation type="submission" date="2021-03" db="EMBL/GenBank/DDBJ databases">
        <authorList>
            <person name="Wang G."/>
        </authorList>
    </citation>
    <scope>NUCLEOTIDE SEQUENCE</scope>
    <source>
        <strain evidence="3">KCTC 12899</strain>
    </source>
</reference>
<dbReference type="Pfam" id="PF13360">
    <property type="entry name" value="PQQ_2"/>
    <property type="match status" value="1"/>
</dbReference>
<keyword evidence="1" id="KW-0732">Signal</keyword>
<dbReference type="InterPro" id="IPR011047">
    <property type="entry name" value="Quinoprotein_ADH-like_sf"/>
</dbReference>
<evidence type="ECO:0000313" key="3">
    <source>
        <dbReference type="EMBL" id="MBO1321759.1"/>
    </source>
</evidence>
<feature type="chain" id="PRO_5035294816" evidence="1">
    <location>
        <begin position="22"/>
        <end position="413"/>
    </location>
</feature>
<keyword evidence="4" id="KW-1185">Reference proteome</keyword>
<dbReference type="SUPFAM" id="SSF50998">
    <property type="entry name" value="Quinoprotein alcohol dehydrogenase-like"/>
    <property type="match status" value="1"/>
</dbReference>